<evidence type="ECO:0000259" key="2">
    <source>
        <dbReference type="Pfam" id="PF14219"/>
    </source>
</evidence>
<gene>
    <name evidence="3" type="ORF">HNQ86_001443</name>
</gene>
<proteinExistence type="predicted"/>
<feature type="transmembrane region" description="Helical" evidence="1">
    <location>
        <begin position="152"/>
        <end position="171"/>
    </location>
</feature>
<organism evidence="3 4">
    <name type="scientific">Oleiagrimonas soli</name>
    <dbReference type="NCBI Taxonomy" id="1543381"/>
    <lineage>
        <taxon>Bacteria</taxon>
        <taxon>Pseudomonadati</taxon>
        <taxon>Pseudomonadota</taxon>
        <taxon>Gammaproteobacteria</taxon>
        <taxon>Lysobacterales</taxon>
        <taxon>Rhodanobacteraceae</taxon>
        <taxon>Oleiagrimonas</taxon>
    </lineage>
</organism>
<keyword evidence="1" id="KW-0812">Transmembrane</keyword>
<feature type="domain" description="DUF4328" evidence="2">
    <location>
        <begin position="71"/>
        <end position="204"/>
    </location>
</feature>
<feature type="transmembrane region" description="Helical" evidence="1">
    <location>
        <begin position="183"/>
        <end position="205"/>
    </location>
</feature>
<feature type="transmembrane region" description="Helical" evidence="1">
    <location>
        <begin position="110"/>
        <end position="132"/>
    </location>
</feature>
<keyword evidence="1" id="KW-0472">Membrane</keyword>
<evidence type="ECO:0000313" key="4">
    <source>
        <dbReference type="Proteomes" id="UP000560000"/>
    </source>
</evidence>
<dbReference type="InterPro" id="IPR025565">
    <property type="entry name" value="DUF4328"/>
</dbReference>
<feature type="transmembrane region" description="Helical" evidence="1">
    <location>
        <begin position="68"/>
        <end position="89"/>
    </location>
</feature>
<keyword evidence="1" id="KW-1133">Transmembrane helix</keyword>
<dbReference type="Proteomes" id="UP000560000">
    <property type="component" value="Unassembled WGS sequence"/>
</dbReference>
<sequence>MGAYTFSNPKPLAWAVCMLAVVYGLLTLTQFGNDLYLHLLISRALEHDPGAQYALSQHFHPLAANERVLLLSKQLLFVLNGILFLVWLYRAAANIRALGARALEYTPGWCVGWFFVPFANLFIPCLVVQEVWMTSHDPSERTASASAIPVVTWWVLRIVTTVMVYIASSMLHSHDPDTARSGIVLTLAHLLLHVVSTVFFIYIVWKTSQLQAGYALTEYALELDDAPEPPPLNA</sequence>
<evidence type="ECO:0000313" key="3">
    <source>
        <dbReference type="EMBL" id="MBB6184098.1"/>
    </source>
</evidence>
<name>A0A841KQ03_9GAMM</name>
<comment type="caution">
    <text evidence="3">The sequence shown here is derived from an EMBL/GenBank/DDBJ whole genome shotgun (WGS) entry which is preliminary data.</text>
</comment>
<accession>A0A841KQ03</accession>
<dbReference type="EMBL" id="JACHET010000001">
    <property type="protein sequence ID" value="MBB6184098.1"/>
    <property type="molecule type" value="Genomic_DNA"/>
</dbReference>
<protein>
    <recommendedName>
        <fullName evidence="2">DUF4328 domain-containing protein</fullName>
    </recommendedName>
</protein>
<feature type="transmembrane region" description="Helical" evidence="1">
    <location>
        <begin position="12"/>
        <end position="32"/>
    </location>
</feature>
<dbReference type="OrthoDB" id="4174975at2"/>
<dbReference type="Pfam" id="PF14219">
    <property type="entry name" value="DUF4328"/>
    <property type="match status" value="1"/>
</dbReference>
<reference evidence="3 4" key="1">
    <citation type="submission" date="2020-08" db="EMBL/GenBank/DDBJ databases">
        <title>Genomic Encyclopedia of Type Strains, Phase IV (KMG-IV): sequencing the most valuable type-strain genomes for metagenomic binning, comparative biology and taxonomic classification.</title>
        <authorList>
            <person name="Goeker M."/>
        </authorList>
    </citation>
    <scope>NUCLEOTIDE SEQUENCE [LARGE SCALE GENOMIC DNA]</scope>
    <source>
        <strain evidence="3 4">DSM 107085</strain>
    </source>
</reference>
<evidence type="ECO:0000256" key="1">
    <source>
        <dbReference type="SAM" id="Phobius"/>
    </source>
</evidence>
<dbReference type="AlphaFoldDB" id="A0A841KQ03"/>
<dbReference type="RefSeq" id="WP_052394669.1">
    <property type="nucleotide sequence ID" value="NZ_JACHET010000001.1"/>
</dbReference>